<dbReference type="SUPFAM" id="SSF51735">
    <property type="entry name" value="NAD(P)-binding Rossmann-fold domains"/>
    <property type="match status" value="1"/>
</dbReference>
<dbReference type="CDD" id="cd00143">
    <property type="entry name" value="PP2Cc"/>
    <property type="match status" value="1"/>
</dbReference>
<dbReference type="Gene3D" id="3.40.50.720">
    <property type="entry name" value="NAD(P)-binding Rossmann-like Domain"/>
    <property type="match status" value="2"/>
</dbReference>
<keyword evidence="6" id="KW-0520">NAD</keyword>
<dbReference type="InterPro" id="IPR029753">
    <property type="entry name" value="D-isomer_DH_CS"/>
</dbReference>
<feature type="domain" description="PPM-type phosphatase" evidence="8">
    <location>
        <begin position="114"/>
        <end position="472"/>
    </location>
</feature>
<evidence type="ECO:0000256" key="2">
    <source>
        <dbReference type="ARBA" id="ARBA00022723"/>
    </source>
</evidence>
<dbReference type="PANTHER" id="PTHR10996:SF129">
    <property type="entry name" value="2-HYDROXYACID DEHYDROGENASE C1773.17C-RELATED"/>
    <property type="match status" value="1"/>
</dbReference>
<evidence type="ECO:0000256" key="4">
    <source>
        <dbReference type="ARBA" id="ARBA00022912"/>
    </source>
</evidence>
<gene>
    <name evidence="9" type="ORF">KAF25_004351</name>
</gene>
<reference evidence="9" key="1">
    <citation type="submission" date="2021-04" db="EMBL/GenBank/DDBJ databases">
        <title>Draft genome of Fusarium avenaceum strain F156N33, isolated from an atmospheric sample in Virginia.</title>
        <authorList>
            <person name="Yang S."/>
            <person name="Vinatzer B.A."/>
            <person name="Coleman J."/>
        </authorList>
    </citation>
    <scope>NUCLEOTIDE SEQUENCE</scope>
    <source>
        <strain evidence="9">F156N33</strain>
    </source>
</reference>
<dbReference type="InterPro" id="IPR006139">
    <property type="entry name" value="D-isomer_2_OHA_DH_cat_dom"/>
</dbReference>
<keyword evidence="2" id="KW-0479">Metal-binding</keyword>
<sequence>MFHTSTRTLRVSGLPLKRALIGVRFSSTQTSTSSSARYLWSSAAVVGVGAGAYILSGTSNTKTLSERVPGVQEFSSEDQIPVNSPIKSIILDDANAKLREDAHTFVFEGNAGVKGRVDFARLGSNNPIEDNWDLKMAKGVGGANTLYAGVYDGHAGWSTSQVLSTALVPYVSGALTGLTPTTSSELIDDAIKKAFVRLDDRIFSNAETAAMSGQDPGSAAVISAVAPAIAGSCALLTIYEPSTSTLRTAVTGDSRAVRGAWSPDAKKYETDALSIDQTGFNQAEVERLDKEHPGELKDMIRAESGRLFGLAITRAFGDHRLKWSNELIRKVHEDFYGTAQRPKTDTQPYLTARPEVTTRKIQTEDFVIMGSDGLWDMISSEDAVTCISRWLTAKKNGKPEPFKETKFDGKLADGWKATPEHQVIEDLDNAAVCLVKNAFGGSRRGLFLGAMTTYSPMSREVRDDITVQVIFFKDPYEKKKPRVVALGKPEFISGEYIEEFQRDFDYDILDASNHKEALERLPLMLKQLGPIDAFIVRMGRPPYRPFDKIFEHLTPHCKIIASAAAGYDDFGVDWLTEKGIWLCSSVDAVAEATADIAFFLVLAVIRDTYRGERSLREGSWRGPVVPSRDPWGMTLGIIGMGAIGNCLAKRALAFNMKIKYYNRNQLSDEEEAKHQATFCTSLHDLLAQSDVVSINCPLTKETENLISTKEFAAMKDGAFIVNTARGAIIDEAALIEALEGGKITRAGLDVFLNEPDLNEYFKTSDKVVIQPHVAGLTDLAFQRGEKEAFENIKALFKTGSPISPVNLPKK</sequence>
<dbReference type="GO" id="GO:0016618">
    <property type="term" value="F:hydroxypyruvate reductase [NAD(P)H] activity"/>
    <property type="evidence" value="ECO:0007669"/>
    <property type="project" value="TreeGrafter"/>
</dbReference>
<comment type="similarity">
    <text evidence="7">Belongs to the PP2C family.</text>
</comment>
<dbReference type="Proteomes" id="UP000782241">
    <property type="component" value="Unassembled WGS sequence"/>
</dbReference>
<dbReference type="PROSITE" id="PS00670">
    <property type="entry name" value="D_2_HYDROXYACID_DH_2"/>
    <property type="match status" value="1"/>
</dbReference>
<dbReference type="Pfam" id="PF00481">
    <property type="entry name" value="PP2C"/>
    <property type="match status" value="1"/>
</dbReference>
<dbReference type="PROSITE" id="PS00065">
    <property type="entry name" value="D_2_HYDROXYACID_DH_1"/>
    <property type="match status" value="1"/>
</dbReference>
<dbReference type="InterPro" id="IPR000222">
    <property type="entry name" value="PP2C_BS"/>
</dbReference>
<dbReference type="FunFam" id="3.40.50.720:FF:000203">
    <property type="entry name" value="D-3-phosphoglycerate dehydrogenase (SerA)"/>
    <property type="match status" value="1"/>
</dbReference>
<organism evidence="9 10">
    <name type="scientific">Fusarium avenaceum</name>
    <dbReference type="NCBI Taxonomy" id="40199"/>
    <lineage>
        <taxon>Eukaryota</taxon>
        <taxon>Fungi</taxon>
        <taxon>Dikarya</taxon>
        <taxon>Ascomycota</taxon>
        <taxon>Pezizomycotina</taxon>
        <taxon>Sordariomycetes</taxon>
        <taxon>Hypocreomycetidae</taxon>
        <taxon>Hypocreales</taxon>
        <taxon>Nectriaceae</taxon>
        <taxon>Fusarium</taxon>
        <taxon>Fusarium tricinctum species complex</taxon>
    </lineage>
</organism>
<evidence type="ECO:0000313" key="10">
    <source>
        <dbReference type="Proteomes" id="UP000782241"/>
    </source>
</evidence>
<dbReference type="GO" id="GO:0005829">
    <property type="term" value="C:cytosol"/>
    <property type="evidence" value="ECO:0007669"/>
    <property type="project" value="TreeGrafter"/>
</dbReference>
<dbReference type="PROSITE" id="PS51746">
    <property type="entry name" value="PPM_2"/>
    <property type="match status" value="1"/>
</dbReference>
<evidence type="ECO:0000256" key="5">
    <source>
        <dbReference type="ARBA" id="ARBA00023002"/>
    </source>
</evidence>
<evidence type="ECO:0000313" key="9">
    <source>
        <dbReference type="EMBL" id="KAG5662112.1"/>
    </source>
</evidence>
<keyword evidence="3 7" id="KW-0378">Hydrolase</keyword>
<dbReference type="AlphaFoldDB" id="A0A9P7HC70"/>
<dbReference type="EMBL" id="JAGPUO010000006">
    <property type="protein sequence ID" value="KAG5662112.1"/>
    <property type="molecule type" value="Genomic_DNA"/>
</dbReference>
<dbReference type="Pfam" id="PF00389">
    <property type="entry name" value="2-Hacid_dh"/>
    <property type="match status" value="1"/>
</dbReference>
<evidence type="ECO:0000256" key="7">
    <source>
        <dbReference type="RuleBase" id="RU003465"/>
    </source>
</evidence>
<comment type="caution">
    <text evidence="9">The sequence shown here is derived from an EMBL/GenBank/DDBJ whole genome shotgun (WGS) entry which is preliminary data.</text>
</comment>
<keyword evidence="10" id="KW-1185">Reference proteome</keyword>
<dbReference type="Gene3D" id="3.60.40.10">
    <property type="entry name" value="PPM-type phosphatase domain"/>
    <property type="match status" value="1"/>
</dbReference>
<keyword evidence="4 7" id="KW-0904">Protein phosphatase</keyword>
<dbReference type="InterPro" id="IPR001932">
    <property type="entry name" value="PPM-type_phosphatase-like_dom"/>
</dbReference>
<dbReference type="SUPFAM" id="SSF52283">
    <property type="entry name" value="Formate/glycerate dehydrogenase catalytic domain-like"/>
    <property type="match status" value="1"/>
</dbReference>
<dbReference type="PANTHER" id="PTHR10996">
    <property type="entry name" value="2-HYDROXYACID DEHYDROGENASE-RELATED"/>
    <property type="match status" value="1"/>
</dbReference>
<evidence type="ECO:0000259" key="8">
    <source>
        <dbReference type="PROSITE" id="PS51746"/>
    </source>
</evidence>
<dbReference type="GO" id="GO:0030267">
    <property type="term" value="F:glyoxylate reductase (NADPH) activity"/>
    <property type="evidence" value="ECO:0007669"/>
    <property type="project" value="TreeGrafter"/>
</dbReference>
<dbReference type="GO" id="GO:0051287">
    <property type="term" value="F:NAD binding"/>
    <property type="evidence" value="ECO:0007669"/>
    <property type="project" value="InterPro"/>
</dbReference>
<keyword evidence="5" id="KW-0560">Oxidoreductase</keyword>
<dbReference type="GO" id="GO:0004721">
    <property type="term" value="F:phosphoprotein phosphatase activity"/>
    <property type="evidence" value="ECO:0007669"/>
    <property type="project" value="UniProtKB-KW"/>
</dbReference>
<dbReference type="PROSITE" id="PS00671">
    <property type="entry name" value="D_2_HYDROXYACID_DH_3"/>
    <property type="match status" value="1"/>
</dbReference>
<evidence type="ECO:0000256" key="1">
    <source>
        <dbReference type="ARBA" id="ARBA00005854"/>
    </source>
</evidence>
<dbReference type="InterPro" id="IPR036457">
    <property type="entry name" value="PPM-type-like_dom_sf"/>
</dbReference>
<protein>
    <recommendedName>
        <fullName evidence="8">PPM-type phosphatase domain-containing protein</fullName>
    </recommendedName>
</protein>
<name>A0A9P7HC70_9HYPO</name>
<evidence type="ECO:0000256" key="6">
    <source>
        <dbReference type="ARBA" id="ARBA00023027"/>
    </source>
</evidence>
<dbReference type="GO" id="GO:0046872">
    <property type="term" value="F:metal ion binding"/>
    <property type="evidence" value="ECO:0007669"/>
    <property type="project" value="UniProtKB-KW"/>
</dbReference>
<dbReference type="SUPFAM" id="SSF81606">
    <property type="entry name" value="PP2C-like"/>
    <property type="match status" value="1"/>
</dbReference>
<dbReference type="InterPro" id="IPR050223">
    <property type="entry name" value="D-isomer_2-hydroxyacid_DH"/>
</dbReference>
<dbReference type="CDD" id="cd12168">
    <property type="entry name" value="Mand_dh_like"/>
    <property type="match status" value="1"/>
</dbReference>
<dbReference type="PROSITE" id="PS01032">
    <property type="entry name" value="PPM_1"/>
    <property type="match status" value="1"/>
</dbReference>
<dbReference type="Pfam" id="PF02826">
    <property type="entry name" value="2-Hacid_dh_C"/>
    <property type="match status" value="1"/>
</dbReference>
<dbReference type="InterPro" id="IPR006140">
    <property type="entry name" value="D-isomer_DH_NAD-bd"/>
</dbReference>
<comment type="similarity">
    <text evidence="1">Belongs to the D-isomer specific 2-hydroxyacid dehydrogenase family.</text>
</comment>
<evidence type="ECO:0000256" key="3">
    <source>
        <dbReference type="ARBA" id="ARBA00022801"/>
    </source>
</evidence>
<accession>A0A9P7HC70</accession>
<dbReference type="InterPro" id="IPR036291">
    <property type="entry name" value="NAD(P)-bd_dom_sf"/>
</dbReference>
<proteinExistence type="inferred from homology"/>
<dbReference type="InterPro" id="IPR029752">
    <property type="entry name" value="D-isomer_DH_CS1"/>
</dbReference>
<dbReference type="SMART" id="SM00332">
    <property type="entry name" value="PP2Cc"/>
    <property type="match status" value="1"/>
</dbReference>